<reference evidence="2" key="1">
    <citation type="journal article" date="2022" name="bioRxiv">
        <title>Sequencing and chromosome-scale assembly of the giantPleurodeles waltlgenome.</title>
        <authorList>
            <person name="Brown T."/>
            <person name="Elewa A."/>
            <person name="Iarovenko S."/>
            <person name="Subramanian E."/>
            <person name="Araus A.J."/>
            <person name="Petzold A."/>
            <person name="Susuki M."/>
            <person name="Suzuki K.-i.T."/>
            <person name="Hayashi T."/>
            <person name="Toyoda A."/>
            <person name="Oliveira C."/>
            <person name="Osipova E."/>
            <person name="Leigh N.D."/>
            <person name="Simon A."/>
            <person name="Yun M.H."/>
        </authorList>
    </citation>
    <scope>NUCLEOTIDE SEQUENCE</scope>
    <source>
        <strain evidence="2">20211129_DDA</strain>
        <tissue evidence="2">Liver</tissue>
    </source>
</reference>
<protein>
    <submittedName>
        <fullName evidence="2">Uncharacterized protein</fullName>
    </submittedName>
</protein>
<evidence type="ECO:0000313" key="3">
    <source>
        <dbReference type="Proteomes" id="UP001066276"/>
    </source>
</evidence>
<keyword evidence="3" id="KW-1185">Reference proteome</keyword>
<organism evidence="2 3">
    <name type="scientific">Pleurodeles waltl</name>
    <name type="common">Iberian ribbed newt</name>
    <dbReference type="NCBI Taxonomy" id="8319"/>
    <lineage>
        <taxon>Eukaryota</taxon>
        <taxon>Metazoa</taxon>
        <taxon>Chordata</taxon>
        <taxon>Craniata</taxon>
        <taxon>Vertebrata</taxon>
        <taxon>Euteleostomi</taxon>
        <taxon>Amphibia</taxon>
        <taxon>Batrachia</taxon>
        <taxon>Caudata</taxon>
        <taxon>Salamandroidea</taxon>
        <taxon>Salamandridae</taxon>
        <taxon>Pleurodelinae</taxon>
        <taxon>Pleurodeles</taxon>
    </lineage>
</organism>
<evidence type="ECO:0000313" key="2">
    <source>
        <dbReference type="EMBL" id="KAJ1137041.1"/>
    </source>
</evidence>
<proteinExistence type="predicted"/>
<gene>
    <name evidence="2" type="ORF">NDU88_003454</name>
</gene>
<sequence>MHTKGRRGQSRERTRPYGALAGFEKTEVWPSGRAIRTHGAQPDDPSCRSYQMVGRRGRKLSPGALTRGQRLGRGPVLEPEREASQGLVDTQAPGVRQAQGRERLPQVLVGAVPGPLNLN</sequence>
<accession>A0AAV7Q9G2</accession>
<dbReference type="AlphaFoldDB" id="A0AAV7Q9G2"/>
<comment type="caution">
    <text evidence="2">The sequence shown here is derived from an EMBL/GenBank/DDBJ whole genome shotgun (WGS) entry which is preliminary data.</text>
</comment>
<evidence type="ECO:0000256" key="1">
    <source>
        <dbReference type="SAM" id="MobiDB-lite"/>
    </source>
</evidence>
<feature type="region of interest" description="Disordered" evidence="1">
    <location>
        <begin position="53"/>
        <end position="101"/>
    </location>
</feature>
<dbReference type="EMBL" id="JANPWB010000010">
    <property type="protein sequence ID" value="KAJ1137041.1"/>
    <property type="molecule type" value="Genomic_DNA"/>
</dbReference>
<dbReference type="Proteomes" id="UP001066276">
    <property type="component" value="Chromosome 6"/>
</dbReference>
<name>A0AAV7Q9G2_PLEWA</name>
<feature type="region of interest" description="Disordered" evidence="1">
    <location>
        <begin position="1"/>
        <end position="22"/>
    </location>
</feature>